<dbReference type="InParanoid" id="A0A2H3CSZ1"/>
<protein>
    <submittedName>
        <fullName evidence="1">Uncharacterized protein</fullName>
    </submittedName>
</protein>
<gene>
    <name evidence="1" type="ORF">ARMGADRAFT_101882</name>
</gene>
<evidence type="ECO:0000313" key="2">
    <source>
        <dbReference type="Proteomes" id="UP000217790"/>
    </source>
</evidence>
<sequence>MTPTDSTYNLDILVARFAPRRRITPANKPTTLGNRLEGTKEGTGFYTDPIAILSRSASFSLPLPNLLWPSVWGDKLRSALLQGINSQ</sequence>
<accession>A0A2H3CSZ1</accession>
<keyword evidence="2" id="KW-1185">Reference proteome</keyword>
<name>A0A2H3CSZ1_ARMGA</name>
<dbReference type="EMBL" id="KZ293758">
    <property type="protein sequence ID" value="PBK79867.1"/>
    <property type="molecule type" value="Genomic_DNA"/>
</dbReference>
<evidence type="ECO:0000313" key="1">
    <source>
        <dbReference type="EMBL" id="PBK79867.1"/>
    </source>
</evidence>
<dbReference type="Proteomes" id="UP000217790">
    <property type="component" value="Unassembled WGS sequence"/>
</dbReference>
<proteinExistence type="predicted"/>
<dbReference type="AlphaFoldDB" id="A0A2H3CSZ1"/>
<organism evidence="1 2">
    <name type="scientific">Armillaria gallica</name>
    <name type="common">Bulbous honey fungus</name>
    <name type="synonym">Armillaria bulbosa</name>
    <dbReference type="NCBI Taxonomy" id="47427"/>
    <lineage>
        <taxon>Eukaryota</taxon>
        <taxon>Fungi</taxon>
        <taxon>Dikarya</taxon>
        <taxon>Basidiomycota</taxon>
        <taxon>Agaricomycotina</taxon>
        <taxon>Agaricomycetes</taxon>
        <taxon>Agaricomycetidae</taxon>
        <taxon>Agaricales</taxon>
        <taxon>Marasmiineae</taxon>
        <taxon>Physalacriaceae</taxon>
        <taxon>Armillaria</taxon>
    </lineage>
</organism>
<reference evidence="2" key="1">
    <citation type="journal article" date="2017" name="Nat. Ecol. Evol.">
        <title>Genome expansion and lineage-specific genetic innovations in the forest pathogenic fungi Armillaria.</title>
        <authorList>
            <person name="Sipos G."/>
            <person name="Prasanna A.N."/>
            <person name="Walter M.C."/>
            <person name="O'Connor E."/>
            <person name="Balint B."/>
            <person name="Krizsan K."/>
            <person name="Kiss B."/>
            <person name="Hess J."/>
            <person name="Varga T."/>
            <person name="Slot J."/>
            <person name="Riley R."/>
            <person name="Boka B."/>
            <person name="Rigling D."/>
            <person name="Barry K."/>
            <person name="Lee J."/>
            <person name="Mihaltcheva S."/>
            <person name="LaButti K."/>
            <person name="Lipzen A."/>
            <person name="Waldron R."/>
            <person name="Moloney N.M."/>
            <person name="Sperisen C."/>
            <person name="Kredics L."/>
            <person name="Vagvoelgyi C."/>
            <person name="Patrignani A."/>
            <person name="Fitzpatrick D."/>
            <person name="Nagy I."/>
            <person name="Doyle S."/>
            <person name="Anderson J.B."/>
            <person name="Grigoriev I.V."/>
            <person name="Gueldener U."/>
            <person name="Muensterkoetter M."/>
            <person name="Nagy L.G."/>
        </authorList>
    </citation>
    <scope>NUCLEOTIDE SEQUENCE [LARGE SCALE GENOMIC DNA]</scope>
    <source>
        <strain evidence="2">Ar21-2</strain>
    </source>
</reference>